<feature type="region of interest" description="Disordered" evidence="2">
    <location>
        <begin position="546"/>
        <end position="586"/>
    </location>
</feature>
<gene>
    <name evidence="3" type="ORF">PPERSA_00793</name>
</gene>
<feature type="region of interest" description="Disordered" evidence="2">
    <location>
        <begin position="436"/>
        <end position="461"/>
    </location>
</feature>
<dbReference type="InParanoid" id="A0A0V0QG70"/>
<dbReference type="Proteomes" id="UP000054937">
    <property type="component" value="Unassembled WGS sequence"/>
</dbReference>
<evidence type="ECO:0000313" key="3">
    <source>
        <dbReference type="EMBL" id="KRX01045.1"/>
    </source>
</evidence>
<keyword evidence="1" id="KW-0175">Coiled coil</keyword>
<accession>A0A0V0QG70</accession>
<keyword evidence="4" id="KW-1185">Reference proteome</keyword>
<evidence type="ECO:0000256" key="1">
    <source>
        <dbReference type="SAM" id="Coils"/>
    </source>
</evidence>
<reference evidence="3 4" key="1">
    <citation type="journal article" date="2015" name="Sci. Rep.">
        <title>Genome of the facultative scuticociliatosis pathogen Pseudocohnilembus persalinus provides insight into its virulence through horizontal gene transfer.</title>
        <authorList>
            <person name="Xiong J."/>
            <person name="Wang G."/>
            <person name="Cheng J."/>
            <person name="Tian M."/>
            <person name="Pan X."/>
            <person name="Warren A."/>
            <person name="Jiang C."/>
            <person name="Yuan D."/>
            <person name="Miao W."/>
        </authorList>
    </citation>
    <scope>NUCLEOTIDE SEQUENCE [LARGE SCALE GENOMIC DNA]</scope>
    <source>
        <strain evidence="3">36N120E</strain>
    </source>
</reference>
<feature type="compositionally biased region" description="Basic and acidic residues" evidence="2">
    <location>
        <begin position="388"/>
        <end position="407"/>
    </location>
</feature>
<evidence type="ECO:0000256" key="2">
    <source>
        <dbReference type="SAM" id="MobiDB-lite"/>
    </source>
</evidence>
<feature type="compositionally biased region" description="Polar residues" evidence="2">
    <location>
        <begin position="551"/>
        <end position="570"/>
    </location>
</feature>
<dbReference type="EMBL" id="LDAU01000179">
    <property type="protein sequence ID" value="KRX01045.1"/>
    <property type="molecule type" value="Genomic_DNA"/>
</dbReference>
<name>A0A0V0QG70_PSEPJ</name>
<proteinExistence type="predicted"/>
<feature type="region of interest" description="Disordered" evidence="2">
    <location>
        <begin position="827"/>
        <end position="849"/>
    </location>
</feature>
<feature type="compositionally biased region" description="Basic and acidic residues" evidence="2">
    <location>
        <begin position="839"/>
        <end position="849"/>
    </location>
</feature>
<feature type="compositionally biased region" description="Low complexity" evidence="2">
    <location>
        <begin position="440"/>
        <end position="461"/>
    </location>
</feature>
<sequence length="1311" mass="156111">MTGLQQLRIAKLILSKGDLEFMILIQDQFSDILFQLASQNIQEFKFTSQNDQVLEDKGYGELEKIINSILIFSLESLYVWSKWYPTQHNSQSMSKFQKKWQQLQQKGRKIPQNFKFYNQNSIESFQNQLDPKGEVIIQENFKQLIKTIFEYDLLMQDEIKQGEIRVAVLDQVDRIFDETQSEIKNIIDNDFQKLGTQTQINLVFQIYQNLDEILDLNAEFEQMNEQQYIQNYQDLFQKIKTDYKNYITNQNSNLQHEDIKEIQNQEIQQNSEKMKINQPINKINIQDDVQKLNNQENQNQEQQMQSQGSLKINQNEICTLKQNENYDQVQSQAKGQDCHKDKQNNKVNQIDQNNKDIDQHQNQNIDSNQHINENCENQDNDQNLHRHYSQEQDQDLNKDENYDKNENENQSYNKLNQKDMIFNENVEQSQLNDNEKQHINSQNQKKSGSSSPIQQQKQNDLSLQQFQKPIEQNTSNILESNQSQYIKIQSKEQKNQQIQYEEENSSGIQKEKSDAQDLLEQKNQKLNQNQNEDVKGKSISELYQKMGQPQKLRSSSVRFNSNYQNQTSHRSSSKVKIQDKKRESNNMLQQEKIFEIMKKELNQRINEQEQIIYQLKEENQIQNDNYTKKCEDFNNLQEQYIQLEQKYINIDKINKNTQTDQEEEQVTNLKQKEEDAQISLNLEGILQKQKIENSRQLNLNYELKRQVNQIDRENQFLKENIKAKNKVIEQLQQTLKDMELYEEKYYKLMEKAQNLETLVQNQSISIEKIRSSPLKQSLNFNNQYFSSIKQNQDDTINHNNFFETQNRIDNPQEANFTNNFHNKPLEIDSYKNQKNNQKQNKEKTELNKVDESSQKYYNQNKNNSKILKQTNQGLELEVSEIQQFSPQQSIPQVELLKNDKDFIAKSQDISKVSISQIQYSTTLASEKQSKQIQNQKKPMIYYNVNQSNTILNGFIIQYKQQNKNFQNQIINIYEDMLDKNSEQSQHVENNQQDQFGKLNIVKRFQANDTQQDQNTQLDKEQEEEHKFQKFILNYNPLLFNSLNQCKYFVESQKNKFKLDCLQQNPFTIYQQDCIIQVRTDIHSVLVDGGDQQGQQLKINNNTTRQIDTTNTEQRINYLKIMLVISNRNQQKKKLYNFSVNYQNQNDSMALFTKPSQINEDIDISQDIQQEIIMIPTSINYFYENESYPHNSVNQYPLIQGDTLYKYYQDYNQGFIRFENGITIFELKNIQIKNHLIKQQLEQNLIQLTQIFRGFQSITPRTFRFQESQNVSYQEIYEEYIAYPNQIQDSDKVQKQLAVEYLLQTLAHFLDQ</sequence>
<organism evidence="3 4">
    <name type="scientific">Pseudocohnilembus persalinus</name>
    <name type="common">Ciliate</name>
    <dbReference type="NCBI Taxonomy" id="266149"/>
    <lineage>
        <taxon>Eukaryota</taxon>
        <taxon>Sar</taxon>
        <taxon>Alveolata</taxon>
        <taxon>Ciliophora</taxon>
        <taxon>Intramacronucleata</taxon>
        <taxon>Oligohymenophorea</taxon>
        <taxon>Scuticociliatia</taxon>
        <taxon>Philasterida</taxon>
        <taxon>Pseudocohnilembidae</taxon>
        <taxon>Pseudocohnilembus</taxon>
    </lineage>
</organism>
<feature type="region of interest" description="Disordered" evidence="2">
    <location>
        <begin position="388"/>
        <end position="408"/>
    </location>
</feature>
<feature type="coiled-coil region" evidence="1">
    <location>
        <begin position="598"/>
        <end position="758"/>
    </location>
</feature>
<evidence type="ECO:0000313" key="4">
    <source>
        <dbReference type="Proteomes" id="UP000054937"/>
    </source>
</evidence>
<protein>
    <submittedName>
        <fullName evidence="3">Uncharacterized protein</fullName>
    </submittedName>
</protein>
<comment type="caution">
    <text evidence="3">The sequence shown here is derived from an EMBL/GenBank/DDBJ whole genome shotgun (WGS) entry which is preliminary data.</text>
</comment>